<feature type="region of interest" description="Disordered" evidence="1">
    <location>
        <begin position="118"/>
        <end position="137"/>
    </location>
</feature>
<evidence type="ECO:0000313" key="3">
    <source>
        <dbReference type="Proteomes" id="UP001369815"/>
    </source>
</evidence>
<dbReference type="AlphaFoldDB" id="A0AAX6MHL4"/>
<protein>
    <recommendedName>
        <fullName evidence="4">PH domain-containing protein</fullName>
    </recommendedName>
</protein>
<proteinExistence type="predicted"/>
<evidence type="ECO:0008006" key="4">
    <source>
        <dbReference type="Google" id="ProtNLM"/>
    </source>
</evidence>
<accession>A0AAX6MHL4</accession>
<organism evidence="2 3">
    <name type="scientific">Daldinia eschscholtzii</name>
    <dbReference type="NCBI Taxonomy" id="292717"/>
    <lineage>
        <taxon>Eukaryota</taxon>
        <taxon>Fungi</taxon>
        <taxon>Dikarya</taxon>
        <taxon>Ascomycota</taxon>
        <taxon>Pezizomycotina</taxon>
        <taxon>Sordariomycetes</taxon>
        <taxon>Xylariomycetidae</taxon>
        <taxon>Xylariales</taxon>
        <taxon>Hypoxylaceae</taxon>
        <taxon>Daldinia</taxon>
    </lineage>
</organism>
<dbReference type="EMBL" id="JBANMG010000006">
    <property type="protein sequence ID" value="KAK6951917.1"/>
    <property type="molecule type" value="Genomic_DNA"/>
</dbReference>
<feature type="compositionally biased region" description="Polar residues" evidence="1">
    <location>
        <begin position="231"/>
        <end position="242"/>
    </location>
</feature>
<feature type="region of interest" description="Disordered" evidence="1">
    <location>
        <begin position="383"/>
        <end position="429"/>
    </location>
</feature>
<keyword evidence="3" id="KW-1185">Reference proteome</keyword>
<feature type="compositionally biased region" description="Low complexity" evidence="1">
    <location>
        <begin position="251"/>
        <end position="264"/>
    </location>
</feature>
<sequence length="608" mass="66532">MEGTLLVPPDRGSIIGRAAWKPRYLVVGPPKDACQPNSGFSQVLSAARIKDAGGRLSKSQQRIQPDLIYLSIYKTKDDWEPVQQHSMASITNCLVQKVAYRKQGPILPTLAIQISPDPTTDKLRKRRSSRTAGLTTTKESGPSTLWFRLGDDRTHTLEDWAHYIQSLMPPDVLGRHPISPISPISPSFINPFSPSSSRDASEFYVGTSSGSSSKTWTKRPGKSGHAHASSKDATTSYTSGTPSIRSKRSDLSSSHASSMVPASAGYPGQHYTTVHPSDLPSPATTIGGEYQDQFIEGWTSAQGRSSTLSSPVRMRESISSAPGHFSLQSSSPPGQRETILDRAFQLRCIPGSDREVPGEEKLSSIARFEALMREVEERQKAFEAEKTIAKEPLKSTWEEDESDEDNGVDEDDEEDSDDDAFEQDLGADDIGPSAQRALQFIANRHSAGRSHWSHQSVRSVPTYQESGSSILRPHTAHSRLRPAAQRTNSQPHIPTASLDMTLVPDRVPEEMVTRINHEKRHSVSEVKRLSFNEFTKRLSGTSSLLLVQTNASNGSSRGSSEIDGSLQMTPPRSGALSPRGGAMSPSERDERCRWRGSVGVFGNEGGFL</sequence>
<feature type="compositionally biased region" description="Polar residues" evidence="1">
    <location>
        <begin position="550"/>
        <end position="559"/>
    </location>
</feature>
<feature type="region of interest" description="Disordered" evidence="1">
    <location>
        <begin position="550"/>
        <end position="590"/>
    </location>
</feature>
<feature type="compositionally biased region" description="Acidic residues" evidence="1">
    <location>
        <begin position="398"/>
        <end position="427"/>
    </location>
</feature>
<evidence type="ECO:0000313" key="2">
    <source>
        <dbReference type="EMBL" id="KAK6951917.1"/>
    </source>
</evidence>
<dbReference type="Proteomes" id="UP001369815">
    <property type="component" value="Unassembled WGS sequence"/>
</dbReference>
<evidence type="ECO:0000256" key="1">
    <source>
        <dbReference type="SAM" id="MobiDB-lite"/>
    </source>
</evidence>
<gene>
    <name evidence="2" type="ORF">Daesc_006442</name>
</gene>
<feature type="region of interest" description="Disordered" evidence="1">
    <location>
        <begin position="199"/>
        <end position="287"/>
    </location>
</feature>
<feature type="region of interest" description="Disordered" evidence="1">
    <location>
        <begin position="448"/>
        <end position="495"/>
    </location>
</feature>
<comment type="caution">
    <text evidence="2">The sequence shown here is derived from an EMBL/GenBank/DDBJ whole genome shotgun (WGS) entry which is preliminary data.</text>
</comment>
<feature type="compositionally biased region" description="Low complexity" evidence="1">
    <location>
        <begin position="206"/>
        <end position="215"/>
    </location>
</feature>
<reference evidence="2 3" key="1">
    <citation type="journal article" date="2024" name="Front Chem Biol">
        <title>Unveiling the potential of Daldinia eschscholtzii MFLUCC 19-0629 through bioactivity and bioinformatics studies for enhanced sustainable agriculture production.</title>
        <authorList>
            <person name="Brooks S."/>
            <person name="Weaver J.A."/>
            <person name="Klomchit A."/>
            <person name="Alharthi S.A."/>
            <person name="Onlamun T."/>
            <person name="Nurani R."/>
            <person name="Vong T.K."/>
            <person name="Alberti F."/>
            <person name="Greco C."/>
        </authorList>
    </citation>
    <scope>NUCLEOTIDE SEQUENCE [LARGE SCALE GENOMIC DNA]</scope>
    <source>
        <strain evidence="2">MFLUCC 19-0629</strain>
    </source>
</reference>
<feature type="compositionally biased region" description="Polar residues" evidence="1">
    <location>
        <begin position="453"/>
        <end position="469"/>
    </location>
</feature>
<feature type="compositionally biased region" description="Basic residues" evidence="1">
    <location>
        <begin position="216"/>
        <end position="225"/>
    </location>
</feature>
<feature type="compositionally biased region" description="Basic and acidic residues" evidence="1">
    <location>
        <begin position="383"/>
        <end position="397"/>
    </location>
</feature>
<name>A0AAX6MHL4_9PEZI</name>